<sequence length="139" mass="16428">MIFETLSNQKNMKTEHEYEATRRVGCIEQQIPLKWKKFAGKPMRIMYYGTKVNTFRENPNLQHPNDSYTMWATKELRREMKDKGKYLSDADLKSIISQEWRTDLTRNILNIRLNRHGSKSGPIVHRSPTGALYIDSHEQ</sequence>
<organism evidence="2 3">
    <name type="scientific">Plasmopara halstedii</name>
    <name type="common">Downy mildew of sunflower</name>
    <dbReference type="NCBI Taxonomy" id="4781"/>
    <lineage>
        <taxon>Eukaryota</taxon>
        <taxon>Sar</taxon>
        <taxon>Stramenopiles</taxon>
        <taxon>Oomycota</taxon>
        <taxon>Peronosporomycetes</taxon>
        <taxon>Peronosporales</taxon>
        <taxon>Peronosporaceae</taxon>
        <taxon>Plasmopara</taxon>
    </lineage>
</organism>
<dbReference type="AlphaFoldDB" id="A0A0P1AZT4"/>
<dbReference type="EMBL" id="CCYD01002371">
    <property type="protein sequence ID" value="CEG46884.1"/>
    <property type="molecule type" value="Genomic_DNA"/>
</dbReference>
<proteinExistence type="predicted"/>
<evidence type="ECO:0000313" key="2">
    <source>
        <dbReference type="EMBL" id="CEG46884.1"/>
    </source>
</evidence>
<accession>A0A0P1AZT4</accession>
<dbReference type="GeneID" id="36398613"/>
<feature type="region of interest" description="Disordered" evidence="1">
    <location>
        <begin position="117"/>
        <end position="139"/>
    </location>
</feature>
<keyword evidence="3" id="KW-1185">Reference proteome</keyword>
<dbReference type="OMA" id="CCIEETI"/>
<dbReference type="Proteomes" id="UP000054928">
    <property type="component" value="Unassembled WGS sequence"/>
</dbReference>
<name>A0A0P1AZT4_PLAHL</name>
<dbReference type="OrthoDB" id="77923at2759"/>
<dbReference type="RefSeq" id="XP_024583253.1">
    <property type="nucleotide sequence ID" value="XM_024717789.1"/>
</dbReference>
<evidence type="ECO:0000256" key="1">
    <source>
        <dbReference type="SAM" id="MobiDB-lite"/>
    </source>
</evidence>
<evidence type="ECO:0000313" key="3">
    <source>
        <dbReference type="Proteomes" id="UP000054928"/>
    </source>
</evidence>
<protein>
    <submittedName>
        <fullName evidence="2">Uncharacterized protein</fullName>
    </submittedName>
</protein>
<reference evidence="3" key="1">
    <citation type="submission" date="2014-09" db="EMBL/GenBank/DDBJ databases">
        <authorList>
            <person name="Sharma Rahul"/>
            <person name="Thines Marco"/>
        </authorList>
    </citation>
    <scope>NUCLEOTIDE SEQUENCE [LARGE SCALE GENOMIC DNA]</scope>
</reference>